<dbReference type="InterPro" id="IPR003721">
    <property type="entry name" value="Pantoate_ligase"/>
</dbReference>
<feature type="binding site" evidence="8">
    <location>
        <position position="61"/>
    </location>
    <ligand>
        <name>(R)-pantoate</name>
        <dbReference type="ChEBI" id="CHEBI:15980"/>
    </ligand>
</feature>
<dbReference type="HAMAP" id="MF_00158">
    <property type="entry name" value="PanC"/>
    <property type="match status" value="1"/>
</dbReference>
<keyword evidence="3 8" id="KW-0436">Ligase</keyword>
<dbReference type="NCBIfam" id="TIGR00018">
    <property type="entry name" value="panC"/>
    <property type="match status" value="1"/>
</dbReference>
<evidence type="ECO:0000256" key="4">
    <source>
        <dbReference type="ARBA" id="ARBA00022655"/>
    </source>
</evidence>
<comment type="subunit">
    <text evidence="8">Homodimer.</text>
</comment>
<dbReference type="GO" id="GO:0004592">
    <property type="term" value="F:pantoate-beta-alanine ligase activity"/>
    <property type="evidence" value="ECO:0007669"/>
    <property type="project" value="UniProtKB-EC"/>
</dbReference>
<comment type="similarity">
    <text evidence="2 8">Belongs to the pantothenate synthetase family.</text>
</comment>
<accession>A0ABX2N580</accession>
<comment type="function">
    <text evidence="8">Catalyzes the condensation of pantoate with beta-alanine in an ATP-dependent reaction via a pantoyl-adenylate intermediate.</text>
</comment>
<comment type="catalytic activity">
    <reaction evidence="7 8">
        <text>(R)-pantoate + beta-alanine + ATP = (R)-pantothenate + AMP + diphosphate + H(+)</text>
        <dbReference type="Rhea" id="RHEA:10912"/>
        <dbReference type="ChEBI" id="CHEBI:15378"/>
        <dbReference type="ChEBI" id="CHEBI:15980"/>
        <dbReference type="ChEBI" id="CHEBI:29032"/>
        <dbReference type="ChEBI" id="CHEBI:30616"/>
        <dbReference type="ChEBI" id="CHEBI:33019"/>
        <dbReference type="ChEBI" id="CHEBI:57966"/>
        <dbReference type="ChEBI" id="CHEBI:456215"/>
        <dbReference type="EC" id="6.3.2.1"/>
    </reaction>
</comment>
<evidence type="ECO:0000256" key="3">
    <source>
        <dbReference type="ARBA" id="ARBA00022598"/>
    </source>
</evidence>
<dbReference type="EC" id="6.3.2.1" evidence="8"/>
<dbReference type="Gene3D" id="3.30.1300.10">
    <property type="entry name" value="Pantoate-beta-alanine ligase, C-terminal domain"/>
    <property type="match status" value="1"/>
</dbReference>
<keyword evidence="5 8" id="KW-0547">Nucleotide-binding</keyword>
<comment type="miscellaneous">
    <text evidence="8">The reaction proceeds by a bi uni uni bi ping pong mechanism.</text>
</comment>
<dbReference type="Proteomes" id="UP000652427">
    <property type="component" value="Unassembled WGS sequence"/>
</dbReference>
<evidence type="ECO:0000256" key="1">
    <source>
        <dbReference type="ARBA" id="ARBA00004990"/>
    </source>
</evidence>
<gene>
    <name evidence="8" type="primary">panC</name>
    <name evidence="9" type="ORF">HUO14_13320</name>
</gene>
<organism evidence="9 10">
    <name type="scientific">Parasphingorhabdus flavimaris</name>
    <dbReference type="NCBI Taxonomy" id="266812"/>
    <lineage>
        <taxon>Bacteria</taxon>
        <taxon>Pseudomonadati</taxon>
        <taxon>Pseudomonadota</taxon>
        <taxon>Alphaproteobacteria</taxon>
        <taxon>Sphingomonadales</taxon>
        <taxon>Sphingomonadaceae</taxon>
        <taxon>Parasphingorhabdus</taxon>
    </lineage>
</organism>
<dbReference type="PANTHER" id="PTHR21299">
    <property type="entry name" value="CYTIDYLATE KINASE/PANTOATE-BETA-ALANINE LIGASE"/>
    <property type="match status" value="1"/>
</dbReference>
<feature type="active site" description="Proton donor" evidence="8">
    <location>
        <position position="37"/>
    </location>
</feature>
<keyword evidence="6 8" id="KW-0067">ATP-binding</keyword>
<comment type="pathway">
    <text evidence="1 8">Cofactor biosynthesis; (R)-pantothenate biosynthesis; (R)-pantothenate from (R)-pantoate and beta-alanine: step 1/1.</text>
</comment>
<feature type="binding site" evidence="8">
    <location>
        <begin position="30"/>
        <end position="37"/>
    </location>
    <ligand>
        <name>ATP</name>
        <dbReference type="ChEBI" id="CHEBI:30616"/>
    </ligand>
</feature>
<keyword evidence="4 8" id="KW-0566">Pantothenate biosynthesis</keyword>
<feature type="binding site" evidence="8">
    <location>
        <position position="176"/>
    </location>
    <ligand>
        <name>ATP</name>
        <dbReference type="ChEBI" id="CHEBI:30616"/>
    </ligand>
</feature>
<dbReference type="Pfam" id="PF02569">
    <property type="entry name" value="Pantoate_ligase"/>
    <property type="match status" value="1"/>
</dbReference>
<proteinExistence type="inferred from homology"/>
<dbReference type="CDD" id="cd00560">
    <property type="entry name" value="PanC"/>
    <property type="match status" value="1"/>
</dbReference>
<evidence type="ECO:0000313" key="9">
    <source>
        <dbReference type="EMBL" id="NVD28875.1"/>
    </source>
</evidence>
<dbReference type="SUPFAM" id="SSF52374">
    <property type="entry name" value="Nucleotidylyl transferase"/>
    <property type="match status" value="1"/>
</dbReference>
<evidence type="ECO:0000256" key="7">
    <source>
        <dbReference type="ARBA" id="ARBA00048258"/>
    </source>
</evidence>
<comment type="subcellular location">
    <subcellularLocation>
        <location evidence="8">Cytoplasm</location>
    </subcellularLocation>
</comment>
<dbReference type="PANTHER" id="PTHR21299:SF1">
    <property type="entry name" value="PANTOATE--BETA-ALANINE LIGASE"/>
    <property type="match status" value="1"/>
</dbReference>
<feature type="binding site" evidence="8">
    <location>
        <begin position="184"/>
        <end position="187"/>
    </location>
    <ligand>
        <name>ATP</name>
        <dbReference type="ChEBI" id="CHEBI:30616"/>
    </ligand>
</feature>
<keyword evidence="8" id="KW-0963">Cytoplasm</keyword>
<sequence>MQIVRQLDPLRNALAEFRAAGLTIGLVPTMGALHAGHMRLVEVAQSQCDAVIASIFVNPTQFGEGEDLDAYPRQEAADAALLEAAGVKLLWAPTADQVYPPGYATNVSVSGISDGLCGAARPGHFDGVATVVAKLFNQVRPDAAFFGEKDYQQLAVIRRMARDLDFSHEIVGVPTVRDADGLALSSRNAYLTAEERADAVALPETMQEAATAIAAGSPVADILSDAKARLLRSGFHKVDYFELRDADTLALLDDFTRSARLLAAAHIGRTRLIDNIPVS</sequence>
<name>A0ABX2N580_9SPHN</name>
<dbReference type="InterPro" id="IPR014729">
    <property type="entry name" value="Rossmann-like_a/b/a_fold"/>
</dbReference>
<dbReference type="InterPro" id="IPR042176">
    <property type="entry name" value="Pantoate_ligase_C"/>
</dbReference>
<comment type="caution">
    <text evidence="9">The sequence shown here is derived from an EMBL/GenBank/DDBJ whole genome shotgun (WGS) entry which is preliminary data.</text>
</comment>
<dbReference type="Gene3D" id="3.40.50.620">
    <property type="entry name" value="HUPs"/>
    <property type="match status" value="1"/>
</dbReference>
<protein>
    <recommendedName>
        <fullName evidence="8">Pantothenate synthetase</fullName>
        <shortName evidence="8">PS</shortName>
        <ecNumber evidence="8">6.3.2.1</ecNumber>
    </recommendedName>
    <alternativeName>
        <fullName evidence="8">Pantoate--beta-alanine ligase</fullName>
    </alternativeName>
    <alternativeName>
        <fullName evidence="8">Pantoate-activating enzyme</fullName>
    </alternativeName>
</protein>
<feature type="binding site" evidence="8">
    <location>
        <position position="153"/>
    </location>
    <ligand>
        <name>(R)-pantoate</name>
        <dbReference type="ChEBI" id="CHEBI:15980"/>
    </ligand>
</feature>
<evidence type="ECO:0000313" key="10">
    <source>
        <dbReference type="Proteomes" id="UP000652427"/>
    </source>
</evidence>
<evidence type="ECO:0000256" key="5">
    <source>
        <dbReference type="ARBA" id="ARBA00022741"/>
    </source>
</evidence>
<evidence type="ECO:0000256" key="8">
    <source>
        <dbReference type="HAMAP-Rule" id="MF_00158"/>
    </source>
</evidence>
<feature type="binding site" evidence="8">
    <location>
        <begin position="147"/>
        <end position="150"/>
    </location>
    <ligand>
        <name>ATP</name>
        <dbReference type="ChEBI" id="CHEBI:30616"/>
    </ligand>
</feature>
<dbReference type="EMBL" id="JABWMH010000004">
    <property type="protein sequence ID" value="NVD28875.1"/>
    <property type="molecule type" value="Genomic_DNA"/>
</dbReference>
<dbReference type="RefSeq" id="WP_176280327.1">
    <property type="nucleotide sequence ID" value="NZ_JABWMH010000004.1"/>
</dbReference>
<feature type="binding site" evidence="8">
    <location>
        <position position="61"/>
    </location>
    <ligand>
        <name>beta-alanine</name>
        <dbReference type="ChEBI" id="CHEBI:57966"/>
    </ligand>
</feature>
<evidence type="ECO:0000256" key="2">
    <source>
        <dbReference type="ARBA" id="ARBA00009256"/>
    </source>
</evidence>
<reference evidence="9 10" key="1">
    <citation type="submission" date="2020-06" db="EMBL/GenBank/DDBJ databases">
        <authorList>
            <person name="Kim S.-J."/>
            <person name="Park S.-J."/>
        </authorList>
    </citation>
    <scope>NUCLEOTIDE SEQUENCE [LARGE SCALE GENOMIC DNA]</scope>
    <source>
        <strain evidence="9 10">SW-151</strain>
    </source>
</reference>
<evidence type="ECO:0000256" key="6">
    <source>
        <dbReference type="ARBA" id="ARBA00022840"/>
    </source>
</evidence>
<keyword evidence="10" id="KW-1185">Reference proteome</keyword>